<keyword evidence="4" id="KW-0808">Transferase</keyword>
<dbReference type="Proteomes" id="UP000244022">
    <property type="component" value="Unassembled WGS sequence"/>
</dbReference>
<dbReference type="GO" id="GO:0016765">
    <property type="term" value="F:transferase activity, transferring alkyl or aryl (other than methyl) groups"/>
    <property type="evidence" value="ECO:0007669"/>
    <property type="project" value="UniProtKB-ARBA"/>
</dbReference>
<reference evidence="8 11" key="2">
    <citation type="submission" date="2019-07" db="EMBL/GenBank/DDBJ databases">
        <title>Whole genome shotgun sequence of Enterococcus mundtii NBRC 100490.</title>
        <authorList>
            <person name="Hosoyama A."/>
            <person name="Uohara A."/>
            <person name="Ohji S."/>
            <person name="Ichikawa N."/>
        </authorList>
    </citation>
    <scope>NUCLEOTIDE SEQUENCE [LARGE SCALE GENOMIC DNA]</scope>
    <source>
        <strain evidence="8 11">NBRC 100490</strain>
    </source>
</reference>
<evidence type="ECO:0000313" key="8">
    <source>
        <dbReference type="EMBL" id="GEL80194.1"/>
    </source>
</evidence>
<sequence length="305" mass="32814">MIISSITEAIGHTPVYKFTAQDFPMPKDSVIYAKLEYLNPGGSIKDRLGLYLLTSGLESGKIDQETTIIEPTAGNTGIGLGLAALKFNLKTIFVVPEKFSIEKQKIMQALGAKIVHTPTEEGIVGAIEKSKQLASEIPNSYVPLQFENPDNPATYYQTLGPELFQELEGSINSFVAGIGSGGTFAGTAKFLKDRLPELRLIGVEPEGSILNGGSSHGHEIEGIGVEFVPPFLSELTIDQFETISDAEGFAYTRQLAKEHGLLVGSSSGAAFAAALKEAQRLPNGQSILTIFPDTSDRYLSKNIYL</sequence>
<comment type="cofactor">
    <cofactor evidence="1">
        <name>pyridoxal 5'-phosphate</name>
        <dbReference type="ChEBI" id="CHEBI:597326"/>
    </cofactor>
</comment>
<accession>A0A1A6G7P2</accession>
<evidence type="ECO:0000259" key="7">
    <source>
        <dbReference type="Pfam" id="PF00291"/>
    </source>
</evidence>
<dbReference type="RefSeq" id="WP_019724151.1">
    <property type="nucleotide sequence ID" value="NZ_BJWA01000008.1"/>
</dbReference>
<evidence type="ECO:0000313" key="11">
    <source>
        <dbReference type="Proteomes" id="UP000321175"/>
    </source>
</evidence>
<dbReference type="GO" id="GO:0006535">
    <property type="term" value="P:cysteine biosynthetic process from serine"/>
    <property type="evidence" value="ECO:0007669"/>
    <property type="project" value="InterPro"/>
</dbReference>
<reference evidence="9 10" key="1">
    <citation type="submission" date="2018-03" db="EMBL/GenBank/DDBJ databases">
        <title>Draft genome sequences of four Enterococcus mundtii strains isolated from beef slaughterhouses in Kenya.</title>
        <authorList>
            <person name="Wambui J."/>
            <person name="Stevens M."/>
            <person name="Njage P."/>
            <person name="Stephan R."/>
            <person name="Tasara T."/>
        </authorList>
    </citation>
    <scope>NUCLEOTIDE SEQUENCE [LARGE SCALE GENOMIC DNA]</scope>
    <source>
        <strain evidence="9 10">H18-EM</strain>
    </source>
</reference>
<organism evidence="9 10">
    <name type="scientific">Enterococcus mundtii</name>
    <dbReference type="NCBI Taxonomy" id="53346"/>
    <lineage>
        <taxon>Bacteria</taxon>
        <taxon>Bacillati</taxon>
        <taxon>Bacillota</taxon>
        <taxon>Bacilli</taxon>
        <taxon>Lactobacillales</taxon>
        <taxon>Enterococcaceae</taxon>
        <taxon>Enterococcus</taxon>
    </lineage>
</organism>
<evidence type="ECO:0000313" key="9">
    <source>
        <dbReference type="EMBL" id="PTO34177.1"/>
    </source>
</evidence>
<keyword evidence="11" id="KW-1185">Reference proteome</keyword>
<dbReference type="EMBL" id="BJWA01000008">
    <property type="protein sequence ID" value="GEL80194.1"/>
    <property type="molecule type" value="Genomic_DNA"/>
</dbReference>
<protein>
    <submittedName>
        <fullName evidence="8 9">Cysteine synthase</fullName>
    </submittedName>
</protein>
<evidence type="ECO:0000256" key="4">
    <source>
        <dbReference type="ARBA" id="ARBA00022679"/>
    </source>
</evidence>
<proteinExistence type="inferred from homology"/>
<dbReference type="InterPro" id="IPR050214">
    <property type="entry name" value="Cys_Synth/Cystath_Beta-Synth"/>
</dbReference>
<dbReference type="InterPro" id="IPR001926">
    <property type="entry name" value="TrpB-like_PALP"/>
</dbReference>
<dbReference type="Proteomes" id="UP000321175">
    <property type="component" value="Unassembled WGS sequence"/>
</dbReference>
<evidence type="ECO:0000256" key="5">
    <source>
        <dbReference type="ARBA" id="ARBA00022898"/>
    </source>
</evidence>
<dbReference type="InterPro" id="IPR036052">
    <property type="entry name" value="TrpB-like_PALP_sf"/>
</dbReference>
<dbReference type="SUPFAM" id="SSF53686">
    <property type="entry name" value="Tryptophan synthase beta subunit-like PLP-dependent enzymes"/>
    <property type="match status" value="1"/>
</dbReference>
<dbReference type="PANTHER" id="PTHR10314">
    <property type="entry name" value="CYSTATHIONINE BETA-SYNTHASE"/>
    <property type="match status" value="1"/>
</dbReference>
<dbReference type="Gene3D" id="3.40.50.1100">
    <property type="match status" value="2"/>
</dbReference>
<dbReference type="AlphaFoldDB" id="A0A1A6G7P2"/>
<feature type="domain" description="Tryptophan synthase beta chain-like PALP" evidence="7">
    <location>
        <begin position="6"/>
        <end position="293"/>
    </location>
</feature>
<dbReference type="PROSITE" id="PS00901">
    <property type="entry name" value="CYS_SYNTHASE"/>
    <property type="match status" value="1"/>
</dbReference>
<dbReference type="InterPro" id="IPR001216">
    <property type="entry name" value="P-phosphate_BS"/>
</dbReference>
<keyword evidence="5" id="KW-0663">Pyridoxal phosphate</keyword>
<name>A0A1A6G7P2_ENTMU</name>
<dbReference type="EMBL" id="PYGR01000090">
    <property type="protein sequence ID" value="PTO34177.1"/>
    <property type="molecule type" value="Genomic_DNA"/>
</dbReference>
<comment type="similarity">
    <text evidence="2">Belongs to the cysteine synthase/cystathionine beta-synthase family.</text>
</comment>
<evidence type="ECO:0000313" key="10">
    <source>
        <dbReference type="Proteomes" id="UP000244022"/>
    </source>
</evidence>
<dbReference type="FunFam" id="3.40.50.1100:FF:000118">
    <property type="entry name" value="Related to CYS4-cystathionine beta-synthase"/>
    <property type="match status" value="1"/>
</dbReference>
<keyword evidence="3" id="KW-0028">Amino-acid biosynthesis</keyword>
<keyword evidence="6" id="KW-0198">Cysteine biosynthesis</keyword>
<evidence type="ECO:0000256" key="2">
    <source>
        <dbReference type="ARBA" id="ARBA00007103"/>
    </source>
</evidence>
<dbReference type="Pfam" id="PF00291">
    <property type="entry name" value="PALP"/>
    <property type="match status" value="1"/>
</dbReference>
<evidence type="ECO:0000256" key="1">
    <source>
        <dbReference type="ARBA" id="ARBA00001933"/>
    </source>
</evidence>
<gene>
    <name evidence="8" type="primary">cysK</name>
    <name evidence="9" type="ORF">C6N14_13505</name>
    <name evidence="8" type="ORF">EMU01_13380</name>
</gene>
<dbReference type="CDD" id="cd01561">
    <property type="entry name" value="CBS_like"/>
    <property type="match status" value="1"/>
</dbReference>
<evidence type="ECO:0000256" key="3">
    <source>
        <dbReference type="ARBA" id="ARBA00022605"/>
    </source>
</evidence>
<dbReference type="GeneID" id="60998263"/>
<evidence type="ECO:0000256" key="6">
    <source>
        <dbReference type="ARBA" id="ARBA00023192"/>
    </source>
</evidence>
<dbReference type="FunFam" id="3.40.50.1100:FF:000016">
    <property type="entry name" value="Cysteine synthase A"/>
    <property type="match status" value="1"/>
</dbReference>
<comment type="caution">
    <text evidence="9">The sequence shown here is derived from an EMBL/GenBank/DDBJ whole genome shotgun (WGS) entry which is preliminary data.</text>
</comment>